<dbReference type="GO" id="GO:0004731">
    <property type="term" value="F:purine-nucleoside phosphorylase activity"/>
    <property type="evidence" value="ECO:0007669"/>
    <property type="project" value="UniProtKB-UniRule"/>
</dbReference>
<dbReference type="InterPro" id="IPR018016">
    <property type="entry name" value="Nucleoside_phosphorylase_CS"/>
</dbReference>
<feature type="binding site" description="in other chain" evidence="5">
    <location>
        <position position="20"/>
    </location>
    <ligand>
        <name>phosphate</name>
        <dbReference type="ChEBI" id="CHEBI:43474"/>
        <note>ligand shared between dimeric partners</note>
    </ligand>
</feature>
<dbReference type="PATRIC" id="fig|861450.3.peg.738"/>
<comment type="function">
    <text evidence="5">Catalyzes the reversible phosphorolytic breakdown of the N-glycosidic bond in the beta-(deoxy)ribonucleoside molecules, with the formation of the corresponding free purine bases and pentose-1-phosphate.</text>
</comment>
<dbReference type="PANTHER" id="PTHR43691">
    <property type="entry name" value="URIDINE PHOSPHORYLASE"/>
    <property type="match status" value="1"/>
</dbReference>
<keyword evidence="2 5" id="KW-0328">Glycosyltransferase</keyword>
<comment type="caution">
    <text evidence="7">The sequence shown here is derived from an EMBL/GenBank/DDBJ whole genome shotgun (WGS) entry which is preliminary data.</text>
</comment>
<dbReference type="OrthoDB" id="9772602at2"/>
<protein>
    <recommendedName>
        <fullName evidence="5">Purine nucleoside phosphorylase DeoD-type</fullName>
        <shortName evidence="5">PNP</shortName>
        <ecNumber evidence="5">2.4.2.1</ecNumber>
    </recommendedName>
</protein>
<dbReference type="RefSeq" id="WP_006789760.1">
    <property type="nucleotide sequence ID" value="NZ_JH417574.1"/>
</dbReference>
<feature type="domain" description="Nucleoside phosphorylase" evidence="6">
    <location>
        <begin position="15"/>
        <end position="216"/>
    </location>
</feature>
<dbReference type="STRING" id="861450.HMPREF0080_00773"/>
<keyword evidence="8" id="KW-1185">Reference proteome</keyword>
<dbReference type="PANTHER" id="PTHR43691:SF11">
    <property type="entry name" value="FI09636P-RELATED"/>
    <property type="match status" value="1"/>
</dbReference>
<feature type="active site" description="Proton donor" evidence="5">
    <location>
        <position position="204"/>
    </location>
</feature>
<sequence length="234" mass="25311">MSIHIEAQAGAIADRILLPGDPLRAKYIAENFLEDAVCYNTVRNIFGYTGMYRGERISVQGTGMGIPSISIYATELMRDYGVRTLIRVGTCGAMNRELDIGDVLIAQGATTDSSLIRNIFGASINYAPLGDFGLLCKAYTAAGARRIPVKVGNIISVDRFYDDEIDNDKLREYGILAVEMETAALYTLGAKYGAKCLGIFTVSDHLLTGARASAEARQTGFNDMVTVALETAIQ</sequence>
<feature type="site" description="Important for catalytic activity" evidence="5">
    <location>
        <position position="217"/>
    </location>
</feature>
<feature type="binding site" description="in other chain" evidence="5">
    <location>
        <begin position="179"/>
        <end position="181"/>
    </location>
    <ligand>
        <name>a purine D-ribonucleoside</name>
        <dbReference type="ChEBI" id="CHEBI:142355"/>
        <note>ligand shared between dimeric partners</note>
    </ligand>
</feature>
<evidence type="ECO:0000256" key="2">
    <source>
        <dbReference type="ARBA" id="ARBA00022676"/>
    </source>
</evidence>
<accession>G9YGK6</accession>
<organism evidence="7 8">
    <name type="scientific">Anaeroglobus geminatus F0357</name>
    <dbReference type="NCBI Taxonomy" id="861450"/>
    <lineage>
        <taxon>Bacteria</taxon>
        <taxon>Bacillati</taxon>
        <taxon>Bacillota</taxon>
        <taxon>Negativicutes</taxon>
        <taxon>Veillonellales</taxon>
        <taxon>Veillonellaceae</taxon>
        <taxon>Anaeroglobus</taxon>
    </lineage>
</organism>
<gene>
    <name evidence="5" type="primary">deoD</name>
    <name evidence="7" type="ORF">HMPREF0080_00773</name>
</gene>
<dbReference type="GO" id="GO:0006152">
    <property type="term" value="P:purine nucleoside catabolic process"/>
    <property type="evidence" value="ECO:0007669"/>
    <property type="project" value="TreeGrafter"/>
</dbReference>
<comment type="catalytic activity">
    <reaction evidence="5">
        <text>a purine 2'-deoxy-D-ribonucleoside + phosphate = a purine nucleobase + 2-deoxy-alpha-D-ribose 1-phosphate</text>
        <dbReference type="Rhea" id="RHEA:36431"/>
        <dbReference type="ChEBI" id="CHEBI:26386"/>
        <dbReference type="ChEBI" id="CHEBI:43474"/>
        <dbReference type="ChEBI" id="CHEBI:57259"/>
        <dbReference type="ChEBI" id="CHEBI:142361"/>
        <dbReference type="EC" id="2.4.2.1"/>
    </reaction>
</comment>
<dbReference type="EC" id="2.4.2.1" evidence="5"/>
<dbReference type="GO" id="GO:0004850">
    <property type="term" value="F:uridine phosphorylase activity"/>
    <property type="evidence" value="ECO:0007669"/>
    <property type="project" value="UniProtKB-EC"/>
</dbReference>
<evidence type="ECO:0000259" key="6">
    <source>
        <dbReference type="Pfam" id="PF01048"/>
    </source>
</evidence>
<comment type="subunit">
    <text evidence="5">Homohexamer; trimer of homodimers.</text>
</comment>
<feature type="binding site" description="in other chain" evidence="5">
    <location>
        <position position="24"/>
    </location>
    <ligand>
        <name>phosphate</name>
        <dbReference type="ChEBI" id="CHEBI:43474"/>
        <note>ligand shared between dimeric partners</note>
    </ligand>
</feature>
<feature type="binding site" description="in other chain" evidence="5">
    <location>
        <begin position="203"/>
        <end position="204"/>
    </location>
    <ligand>
        <name>a purine D-ribonucleoside</name>
        <dbReference type="ChEBI" id="CHEBI:142355"/>
        <note>ligand shared between dimeric partners</note>
    </ligand>
</feature>
<comment type="similarity">
    <text evidence="1 5">Belongs to the PNP/UDP phosphorylase family.</text>
</comment>
<feature type="binding site" description="in other chain" evidence="5">
    <location>
        <begin position="87"/>
        <end position="90"/>
    </location>
    <ligand>
        <name>phosphate</name>
        <dbReference type="ChEBI" id="CHEBI:43474"/>
        <note>ligand shared between dimeric partners</note>
    </ligand>
</feature>
<dbReference type="HAMAP" id="MF_01627">
    <property type="entry name" value="Pur_nucleosid_phosp"/>
    <property type="match status" value="1"/>
</dbReference>
<dbReference type="GO" id="GO:0005829">
    <property type="term" value="C:cytosol"/>
    <property type="evidence" value="ECO:0007669"/>
    <property type="project" value="TreeGrafter"/>
</dbReference>
<comment type="catalytic activity">
    <reaction evidence="5">
        <text>a purine D-ribonucleoside + phosphate = a purine nucleobase + alpha-D-ribose 1-phosphate</text>
        <dbReference type="Rhea" id="RHEA:19805"/>
        <dbReference type="ChEBI" id="CHEBI:26386"/>
        <dbReference type="ChEBI" id="CHEBI:43474"/>
        <dbReference type="ChEBI" id="CHEBI:57720"/>
        <dbReference type="ChEBI" id="CHEBI:142355"/>
        <dbReference type="EC" id="2.4.2.1"/>
    </reaction>
</comment>
<dbReference type="Pfam" id="PF01048">
    <property type="entry name" value="PNP_UDP_1"/>
    <property type="match status" value="1"/>
</dbReference>
<dbReference type="Proteomes" id="UP000005481">
    <property type="component" value="Unassembled WGS sequence"/>
</dbReference>
<dbReference type="EMBL" id="AGCJ01000023">
    <property type="protein sequence ID" value="EHM42228.1"/>
    <property type="molecule type" value="Genomic_DNA"/>
</dbReference>
<dbReference type="eggNOG" id="COG0813">
    <property type="taxonomic scope" value="Bacteria"/>
</dbReference>
<dbReference type="PROSITE" id="PS01232">
    <property type="entry name" value="PNP_UDP_1"/>
    <property type="match status" value="1"/>
</dbReference>
<evidence type="ECO:0000313" key="7">
    <source>
        <dbReference type="EMBL" id="EHM42228.1"/>
    </source>
</evidence>
<dbReference type="InterPro" id="IPR035994">
    <property type="entry name" value="Nucleoside_phosphorylase_sf"/>
</dbReference>
<proteinExistence type="inferred from homology"/>
<name>G9YGK6_9FIRM</name>
<dbReference type="AlphaFoldDB" id="G9YGK6"/>
<dbReference type="NCBIfam" id="TIGR00107">
    <property type="entry name" value="deoD"/>
    <property type="match status" value="1"/>
</dbReference>
<dbReference type="SUPFAM" id="SSF53167">
    <property type="entry name" value="Purine and uridine phosphorylases"/>
    <property type="match status" value="1"/>
</dbReference>
<feature type="binding site" evidence="5">
    <location>
        <position position="43"/>
    </location>
    <ligand>
        <name>phosphate</name>
        <dbReference type="ChEBI" id="CHEBI:43474"/>
        <note>ligand shared between dimeric partners</note>
    </ligand>
</feature>
<dbReference type="CDD" id="cd09006">
    <property type="entry name" value="PNP_EcPNPI-like"/>
    <property type="match status" value="1"/>
</dbReference>
<dbReference type="HOGENOM" id="CLU_068457_2_0_9"/>
<dbReference type="Gene3D" id="3.40.50.1580">
    <property type="entry name" value="Nucleoside phosphorylase domain"/>
    <property type="match status" value="1"/>
</dbReference>
<dbReference type="NCBIfam" id="NF004489">
    <property type="entry name" value="PRK05819.1"/>
    <property type="match status" value="1"/>
</dbReference>
<evidence type="ECO:0000256" key="3">
    <source>
        <dbReference type="ARBA" id="ARBA00022679"/>
    </source>
</evidence>
<evidence type="ECO:0000256" key="5">
    <source>
        <dbReference type="HAMAP-Rule" id="MF_01627"/>
    </source>
</evidence>
<reference evidence="7 8" key="1">
    <citation type="submission" date="2011-08" db="EMBL/GenBank/DDBJ databases">
        <authorList>
            <person name="Weinstock G."/>
            <person name="Sodergren E."/>
            <person name="Clifton S."/>
            <person name="Fulton L."/>
            <person name="Fulton B."/>
            <person name="Courtney L."/>
            <person name="Fronick C."/>
            <person name="Harrison M."/>
            <person name="Strong C."/>
            <person name="Farmer C."/>
            <person name="Delahaunty K."/>
            <person name="Markovic C."/>
            <person name="Hall O."/>
            <person name="Minx P."/>
            <person name="Tomlinson C."/>
            <person name="Mitreva M."/>
            <person name="Hou S."/>
            <person name="Chen J."/>
            <person name="Wollam A."/>
            <person name="Pepin K.H."/>
            <person name="Johnson M."/>
            <person name="Bhonagiri V."/>
            <person name="Zhang X."/>
            <person name="Suruliraj S."/>
            <person name="Warren W."/>
            <person name="Chinwalla A."/>
            <person name="Mardis E.R."/>
            <person name="Wilson R.K."/>
        </authorList>
    </citation>
    <scope>NUCLEOTIDE SEQUENCE [LARGE SCALE GENOMIC DNA]</scope>
    <source>
        <strain evidence="7 8">F0357</strain>
    </source>
</reference>
<evidence type="ECO:0000313" key="8">
    <source>
        <dbReference type="Proteomes" id="UP000005481"/>
    </source>
</evidence>
<keyword evidence="3 5" id="KW-0808">Transferase</keyword>
<dbReference type="InterPro" id="IPR004402">
    <property type="entry name" value="DeoD-type"/>
</dbReference>
<dbReference type="InterPro" id="IPR000845">
    <property type="entry name" value="Nucleoside_phosphorylase_d"/>
</dbReference>
<feature type="binding site" evidence="5">
    <location>
        <position position="4"/>
    </location>
    <ligand>
        <name>a purine D-ribonucleoside</name>
        <dbReference type="ChEBI" id="CHEBI:142355"/>
        <note>ligand shared between dimeric partners</note>
    </ligand>
</feature>
<evidence type="ECO:0000256" key="1">
    <source>
        <dbReference type="ARBA" id="ARBA00010456"/>
    </source>
</evidence>
<evidence type="ECO:0000256" key="4">
    <source>
        <dbReference type="ARBA" id="ARBA00048447"/>
    </source>
</evidence>
<comment type="catalytic activity">
    <reaction evidence="4">
        <text>uridine + phosphate = alpha-D-ribose 1-phosphate + uracil</text>
        <dbReference type="Rhea" id="RHEA:24388"/>
        <dbReference type="ChEBI" id="CHEBI:16704"/>
        <dbReference type="ChEBI" id="CHEBI:17568"/>
        <dbReference type="ChEBI" id="CHEBI:43474"/>
        <dbReference type="ChEBI" id="CHEBI:57720"/>
        <dbReference type="EC" id="2.4.2.3"/>
    </reaction>
</comment>